<evidence type="ECO:0000313" key="1">
    <source>
        <dbReference type="EMBL" id="TNV84068.1"/>
    </source>
</evidence>
<gene>
    <name evidence="1" type="ORF">FGO68_gene12669</name>
</gene>
<dbReference type="Proteomes" id="UP000785679">
    <property type="component" value="Unassembled WGS sequence"/>
</dbReference>
<organism evidence="1 2">
    <name type="scientific">Halteria grandinella</name>
    <dbReference type="NCBI Taxonomy" id="5974"/>
    <lineage>
        <taxon>Eukaryota</taxon>
        <taxon>Sar</taxon>
        <taxon>Alveolata</taxon>
        <taxon>Ciliophora</taxon>
        <taxon>Intramacronucleata</taxon>
        <taxon>Spirotrichea</taxon>
        <taxon>Stichotrichia</taxon>
        <taxon>Sporadotrichida</taxon>
        <taxon>Halteriidae</taxon>
        <taxon>Halteria</taxon>
    </lineage>
</organism>
<sequence length="176" mass="20233">MMTKIFMKLRGKLLAQDQFLLIRYLKPVRIHLNMMLKSRYHDCTQVKCRPECLGQAIFLFEIVPQQEAQNYENNGRDDTTPVLQVQMGLKVDSQKTYDDSNVKSEIHDLNLALPLVVLEFVLLIGQEGEVIVIDFALTFSGMLRDVIQADFISNIIQKFVLFFRQGRAPAVLLWGA</sequence>
<dbReference type="EMBL" id="RRYP01003178">
    <property type="protein sequence ID" value="TNV84068.1"/>
    <property type="molecule type" value="Genomic_DNA"/>
</dbReference>
<keyword evidence="2" id="KW-1185">Reference proteome</keyword>
<proteinExistence type="predicted"/>
<evidence type="ECO:0000313" key="2">
    <source>
        <dbReference type="Proteomes" id="UP000785679"/>
    </source>
</evidence>
<accession>A0A8J8NYN7</accession>
<name>A0A8J8NYN7_HALGN</name>
<comment type="caution">
    <text evidence="1">The sequence shown here is derived from an EMBL/GenBank/DDBJ whole genome shotgun (WGS) entry which is preliminary data.</text>
</comment>
<reference evidence="1" key="1">
    <citation type="submission" date="2019-06" db="EMBL/GenBank/DDBJ databases">
        <authorList>
            <person name="Zheng W."/>
        </authorList>
    </citation>
    <scope>NUCLEOTIDE SEQUENCE</scope>
    <source>
        <strain evidence="1">QDHG01</strain>
    </source>
</reference>
<protein>
    <submittedName>
        <fullName evidence="1">Uncharacterized protein</fullName>
    </submittedName>
</protein>
<dbReference type="AlphaFoldDB" id="A0A8J8NYN7"/>